<dbReference type="PANTHER" id="PTHR42718:SF46">
    <property type="entry name" value="BLR6921 PROTEIN"/>
    <property type="match status" value="1"/>
</dbReference>
<feature type="region of interest" description="Disordered" evidence="8">
    <location>
        <begin position="148"/>
        <end position="174"/>
    </location>
</feature>
<reference evidence="11 12" key="1">
    <citation type="submission" date="2020-02" db="EMBL/GenBank/DDBJ databases">
        <title>Whole-genome analyses of novel actinobacteria.</title>
        <authorList>
            <person name="Sahin N."/>
            <person name="Gencbay T."/>
        </authorList>
    </citation>
    <scope>NUCLEOTIDE SEQUENCE [LARGE SCALE GENOMIC DNA]</scope>
    <source>
        <strain evidence="11 12">HC44</strain>
    </source>
</reference>
<evidence type="ECO:0000259" key="10">
    <source>
        <dbReference type="PROSITE" id="PS50850"/>
    </source>
</evidence>
<feature type="transmembrane region" description="Helical" evidence="9">
    <location>
        <begin position="44"/>
        <end position="65"/>
    </location>
</feature>
<keyword evidence="2" id="KW-0813">Transport</keyword>
<protein>
    <submittedName>
        <fullName evidence="11">MFS transporter</fullName>
    </submittedName>
</protein>
<dbReference type="AlphaFoldDB" id="A0A6G4V0W3"/>
<keyword evidence="7" id="KW-0046">Antibiotic resistance</keyword>
<feature type="transmembrane region" description="Helical" evidence="9">
    <location>
        <begin position="77"/>
        <end position="103"/>
    </location>
</feature>
<dbReference type="InterPro" id="IPR036259">
    <property type="entry name" value="MFS_trans_sf"/>
</dbReference>
<feature type="domain" description="Major facilitator superfamily (MFS) profile" evidence="10">
    <location>
        <begin position="1"/>
        <end position="149"/>
    </location>
</feature>
<dbReference type="GO" id="GO:0046677">
    <property type="term" value="P:response to antibiotic"/>
    <property type="evidence" value="ECO:0007669"/>
    <property type="project" value="UniProtKB-KW"/>
</dbReference>
<feature type="compositionally biased region" description="Basic and acidic residues" evidence="8">
    <location>
        <begin position="164"/>
        <end position="174"/>
    </location>
</feature>
<evidence type="ECO:0000313" key="11">
    <source>
        <dbReference type="EMBL" id="NGO07537.1"/>
    </source>
</evidence>
<dbReference type="PANTHER" id="PTHR42718">
    <property type="entry name" value="MAJOR FACILITATOR SUPERFAMILY MULTIDRUG TRANSPORTER MFSC"/>
    <property type="match status" value="1"/>
</dbReference>
<proteinExistence type="predicted"/>
<feature type="transmembrane region" description="Helical" evidence="9">
    <location>
        <begin position="123"/>
        <end position="142"/>
    </location>
</feature>
<dbReference type="SUPFAM" id="SSF103473">
    <property type="entry name" value="MFS general substrate transporter"/>
    <property type="match status" value="1"/>
</dbReference>
<keyword evidence="5 9" id="KW-1133">Transmembrane helix</keyword>
<keyword evidence="12" id="KW-1185">Reference proteome</keyword>
<comment type="caution">
    <text evidence="11">The sequence shown here is derived from an EMBL/GenBank/DDBJ whole genome shotgun (WGS) entry which is preliminary data.</text>
</comment>
<evidence type="ECO:0000256" key="2">
    <source>
        <dbReference type="ARBA" id="ARBA00022448"/>
    </source>
</evidence>
<evidence type="ECO:0000256" key="3">
    <source>
        <dbReference type="ARBA" id="ARBA00022475"/>
    </source>
</evidence>
<keyword evidence="4 9" id="KW-0812">Transmembrane</keyword>
<dbReference type="Proteomes" id="UP000472335">
    <property type="component" value="Unassembled WGS sequence"/>
</dbReference>
<dbReference type="InterPro" id="IPR020846">
    <property type="entry name" value="MFS_dom"/>
</dbReference>
<feature type="transmembrane region" description="Helical" evidence="9">
    <location>
        <begin position="12"/>
        <end position="32"/>
    </location>
</feature>
<dbReference type="PROSITE" id="PS50850">
    <property type="entry name" value="MFS"/>
    <property type="match status" value="1"/>
</dbReference>
<keyword evidence="6 9" id="KW-0472">Membrane</keyword>
<evidence type="ECO:0000256" key="9">
    <source>
        <dbReference type="SAM" id="Phobius"/>
    </source>
</evidence>
<comment type="subcellular location">
    <subcellularLocation>
        <location evidence="1">Cell membrane</location>
        <topology evidence="1">Multi-pass membrane protein</topology>
    </subcellularLocation>
</comment>
<evidence type="ECO:0000313" key="12">
    <source>
        <dbReference type="Proteomes" id="UP000472335"/>
    </source>
</evidence>
<dbReference type="GO" id="GO:0022857">
    <property type="term" value="F:transmembrane transporter activity"/>
    <property type="evidence" value="ECO:0007669"/>
    <property type="project" value="InterPro"/>
</dbReference>
<evidence type="ECO:0000256" key="4">
    <source>
        <dbReference type="ARBA" id="ARBA00022692"/>
    </source>
</evidence>
<evidence type="ECO:0000256" key="1">
    <source>
        <dbReference type="ARBA" id="ARBA00004651"/>
    </source>
</evidence>
<organism evidence="11 12">
    <name type="scientific">Streptomyces scabichelini</name>
    <dbReference type="NCBI Taxonomy" id="2711217"/>
    <lineage>
        <taxon>Bacteria</taxon>
        <taxon>Bacillati</taxon>
        <taxon>Actinomycetota</taxon>
        <taxon>Actinomycetes</taxon>
        <taxon>Kitasatosporales</taxon>
        <taxon>Streptomycetaceae</taxon>
        <taxon>Streptomyces</taxon>
    </lineage>
</organism>
<accession>A0A6G4V0W3</accession>
<evidence type="ECO:0000256" key="5">
    <source>
        <dbReference type="ARBA" id="ARBA00022989"/>
    </source>
</evidence>
<name>A0A6G4V0W3_9ACTN</name>
<dbReference type="InterPro" id="IPR011701">
    <property type="entry name" value="MFS"/>
</dbReference>
<gene>
    <name evidence="11" type="ORF">G5C60_07690</name>
</gene>
<dbReference type="Pfam" id="PF07690">
    <property type="entry name" value="MFS_1"/>
    <property type="match status" value="1"/>
</dbReference>
<evidence type="ECO:0000256" key="8">
    <source>
        <dbReference type="SAM" id="MobiDB-lite"/>
    </source>
</evidence>
<keyword evidence="3" id="KW-1003">Cell membrane</keyword>
<dbReference type="Gene3D" id="1.20.1250.20">
    <property type="entry name" value="MFS general substrate transporter like domains"/>
    <property type="match status" value="1"/>
</dbReference>
<evidence type="ECO:0000256" key="7">
    <source>
        <dbReference type="ARBA" id="ARBA00023251"/>
    </source>
</evidence>
<dbReference type="EMBL" id="JAAKZY010000016">
    <property type="protein sequence ID" value="NGO07537.1"/>
    <property type="molecule type" value="Genomic_DNA"/>
</dbReference>
<evidence type="ECO:0000256" key="6">
    <source>
        <dbReference type="ARBA" id="ARBA00023136"/>
    </source>
</evidence>
<dbReference type="GO" id="GO:0005886">
    <property type="term" value="C:plasma membrane"/>
    <property type="evidence" value="ECO:0007669"/>
    <property type="project" value="UniProtKB-SubCell"/>
</dbReference>
<dbReference type="RefSeq" id="WP_165256063.1">
    <property type="nucleotide sequence ID" value="NZ_JAAKZY010000016.1"/>
</dbReference>
<sequence length="174" mass="17292">MSPKTRLFTRIGTRPVIVTGALAAAVGVYYLSRIPADGSYPADLLPGLLVMSLGLGAVFVGVTTAANADVPPDKAGLAAGLLNTSAQLGAALGLAVFSAIATARTDHLLGGGSGQTAALTAGYQRALLACAAFLLAAAVIALRATHTRATPPGTTPPEPAQEPGDEHTARQPAG</sequence>